<feature type="transmembrane region" description="Helical" evidence="2">
    <location>
        <begin position="12"/>
        <end position="33"/>
    </location>
</feature>
<dbReference type="eggNOG" id="COG2730">
    <property type="taxonomic scope" value="Bacteria"/>
</dbReference>
<keyword evidence="2" id="KW-0812">Transmembrane</keyword>
<protein>
    <recommendedName>
        <fullName evidence="5">Glycoside hydrolase family 5 domain-containing protein</fullName>
    </recommendedName>
</protein>
<dbReference type="Proteomes" id="UP000009154">
    <property type="component" value="Chromosome"/>
</dbReference>
<feature type="compositionally biased region" description="Low complexity" evidence="1">
    <location>
        <begin position="260"/>
        <end position="316"/>
    </location>
</feature>
<dbReference type="HOGENOM" id="CLU_815761_0_0_11"/>
<evidence type="ECO:0000313" key="3">
    <source>
        <dbReference type="EMBL" id="AFA72152.1"/>
    </source>
</evidence>
<evidence type="ECO:0000256" key="2">
    <source>
        <dbReference type="SAM" id="Phobius"/>
    </source>
</evidence>
<accession>H6N1E1</accession>
<evidence type="ECO:0008006" key="5">
    <source>
        <dbReference type="Google" id="ProtNLM"/>
    </source>
</evidence>
<dbReference type="EMBL" id="CP003119">
    <property type="protein sequence ID" value="AFA72152.1"/>
    <property type="molecule type" value="Genomic_DNA"/>
</dbReference>
<sequence>MHALATPLARRIGAGALAVGIAATMAGATMWSLPSADPATTTDLAVALSSVAEEPTQLGVTDGQIYRMSDAELNATLDNLQALGVTDLRVGAPLSFLHQDGNGWARLDTIIDGARARGMNVVIVASVNSPWTRTSGPTTASTAEFAGFAKLLASRYRGKVAGYEVWNDVGSTISALVPAEVLQDLLDAARAAIQAADPGVLVRTQQILDPLPTPPASAPDVTQTVVPIPTSAPVAPSAAPVAPAPDTNASQAPVGDNADAAASATTPTSTPSAAPQTTPTNSPATNSPATNSPATSSPATSSPATSSSATQTVTPDNDPPDTQPGDDPGDTATPEVATAR</sequence>
<feature type="compositionally biased region" description="Low complexity" evidence="1">
    <location>
        <begin position="323"/>
        <end position="334"/>
    </location>
</feature>
<dbReference type="RefSeq" id="WP_014359053.1">
    <property type="nucleotide sequence ID" value="NC_016906.1"/>
</dbReference>
<feature type="compositionally biased region" description="Low complexity" evidence="1">
    <location>
        <begin position="232"/>
        <end position="245"/>
    </location>
</feature>
<dbReference type="InterPro" id="IPR017853">
    <property type="entry name" value="GH"/>
</dbReference>
<dbReference type="InterPro" id="IPR051923">
    <property type="entry name" value="Glycosyl_Hydrolase_39"/>
</dbReference>
<dbReference type="GeneID" id="90158169"/>
<dbReference type="STRING" id="1112204.GPOL_c10900"/>
<dbReference type="AlphaFoldDB" id="H6N1E1"/>
<feature type="region of interest" description="Disordered" evidence="1">
    <location>
        <begin position="232"/>
        <end position="340"/>
    </location>
</feature>
<keyword evidence="2" id="KW-0472">Membrane</keyword>
<dbReference type="KEGG" id="gpo:GPOL_c10900"/>
<proteinExistence type="predicted"/>
<dbReference type="PANTHER" id="PTHR12631">
    <property type="entry name" value="ALPHA-L-IDURONIDASE"/>
    <property type="match status" value="1"/>
</dbReference>
<name>H6N1E1_GORPV</name>
<dbReference type="Gene3D" id="3.20.20.80">
    <property type="entry name" value="Glycosidases"/>
    <property type="match status" value="1"/>
</dbReference>
<keyword evidence="4" id="KW-1185">Reference proteome</keyword>
<dbReference type="PRINTS" id="PR01217">
    <property type="entry name" value="PRICHEXTENSN"/>
</dbReference>
<dbReference type="PANTHER" id="PTHR12631:SF10">
    <property type="entry name" value="BETA-XYLOSIDASE-LIKE PROTEIN-RELATED"/>
    <property type="match status" value="1"/>
</dbReference>
<organism evidence="3 4">
    <name type="scientific">Gordonia polyisoprenivorans (strain DSM 44266 / VH2)</name>
    <dbReference type="NCBI Taxonomy" id="1112204"/>
    <lineage>
        <taxon>Bacteria</taxon>
        <taxon>Bacillati</taxon>
        <taxon>Actinomycetota</taxon>
        <taxon>Actinomycetes</taxon>
        <taxon>Mycobacteriales</taxon>
        <taxon>Gordoniaceae</taxon>
        <taxon>Gordonia</taxon>
    </lineage>
</organism>
<reference evidence="3 4" key="1">
    <citation type="journal article" date="2012" name="Appl. Environ. Microbiol.">
        <title>Involvement of two latex-clearing proteins during rubber degradation and insights into the subsequent degradation pathway revealed by the genome sequence of Gordonia polyisoprenivorans strain VH2.</title>
        <authorList>
            <person name="Hiessl S."/>
            <person name="Schuldes J."/>
            <person name="Thurmer A."/>
            <person name="Halbsguth T."/>
            <person name="Broker D."/>
            <person name="Angelov A."/>
            <person name="Liebl W."/>
            <person name="Daniel R."/>
            <person name="Steinbuchel A."/>
        </authorList>
    </citation>
    <scope>NUCLEOTIDE SEQUENCE [LARGE SCALE GENOMIC DNA]</scope>
    <source>
        <strain evidence="4">DSM 44266 / VH2</strain>
    </source>
</reference>
<evidence type="ECO:0000256" key="1">
    <source>
        <dbReference type="SAM" id="MobiDB-lite"/>
    </source>
</evidence>
<keyword evidence="2" id="KW-1133">Transmembrane helix</keyword>
<dbReference type="GO" id="GO:0004553">
    <property type="term" value="F:hydrolase activity, hydrolyzing O-glycosyl compounds"/>
    <property type="evidence" value="ECO:0007669"/>
    <property type="project" value="TreeGrafter"/>
</dbReference>
<gene>
    <name evidence="3" type="ordered locus">GPOL_c10900</name>
</gene>
<evidence type="ECO:0000313" key="4">
    <source>
        <dbReference type="Proteomes" id="UP000009154"/>
    </source>
</evidence>
<dbReference type="SUPFAM" id="SSF51445">
    <property type="entry name" value="(Trans)glycosidases"/>
    <property type="match status" value="1"/>
</dbReference>